<evidence type="ECO:0000313" key="7">
    <source>
        <dbReference type="Proteomes" id="UP001061361"/>
    </source>
</evidence>
<proteinExistence type="predicted"/>
<dbReference type="SUPFAM" id="SSF57716">
    <property type="entry name" value="Glucocorticoid receptor-like (DNA-binding domain)"/>
    <property type="match status" value="1"/>
</dbReference>
<dbReference type="PANTHER" id="PTHR33823:SF4">
    <property type="entry name" value="GENERAL STRESS PROTEIN 16O"/>
    <property type="match status" value="1"/>
</dbReference>
<dbReference type="Pfam" id="PF01258">
    <property type="entry name" value="zf-dskA_traR"/>
    <property type="match status" value="1"/>
</dbReference>
<name>A0ABN6RTG1_9BACT</name>
<dbReference type="PANTHER" id="PTHR33823">
    <property type="entry name" value="RNA POLYMERASE-BINDING TRANSCRIPTION FACTOR DKSA-RELATED"/>
    <property type="match status" value="1"/>
</dbReference>
<keyword evidence="1" id="KW-0479">Metal-binding</keyword>
<dbReference type="RefSeq" id="WP_264981300.1">
    <property type="nucleotide sequence ID" value="NZ_AP026708.1"/>
</dbReference>
<dbReference type="InterPro" id="IPR000962">
    <property type="entry name" value="Znf_DskA_TraR"/>
</dbReference>
<feature type="domain" description="Zinc finger DksA/TraR C4-type" evidence="5">
    <location>
        <begin position="75"/>
        <end position="108"/>
    </location>
</feature>
<keyword evidence="3" id="KW-0862">Zinc</keyword>
<dbReference type="PROSITE" id="PS01102">
    <property type="entry name" value="ZF_DKSA_1"/>
    <property type="match status" value="1"/>
</dbReference>
<sequence length="115" mass="12766">MTEHQLKEIKTHLIRGLGSMTGQEPVEIMAVEGCPDETDFASQLVQQGINIAMHRRQVARMHELETALRRLSETDYGICEECGEEIGVARLKANPSARLCVCCQSDLEDGLLHCA</sequence>
<evidence type="ECO:0000259" key="5">
    <source>
        <dbReference type="Pfam" id="PF01258"/>
    </source>
</evidence>
<dbReference type="SUPFAM" id="SSF109635">
    <property type="entry name" value="DnaK suppressor protein DksA, alpha-hairpin domain"/>
    <property type="match status" value="1"/>
</dbReference>
<dbReference type="EMBL" id="AP026708">
    <property type="protein sequence ID" value="BDQ34392.1"/>
    <property type="molecule type" value="Genomic_DNA"/>
</dbReference>
<gene>
    <name evidence="6" type="ORF">JCM14722_19340</name>
</gene>
<evidence type="ECO:0000256" key="3">
    <source>
        <dbReference type="ARBA" id="ARBA00022833"/>
    </source>
</evidence>
<dbReference type="InterPro" id="IPR020460">
    <property type="entry name" value="Znf_C4-type_bac"/>
</dbReference>
<dbReference type="PROSITE" id="PS51128">
    <property type="entry name" value="ZF_DKSA_2"/>
    <property type="match status" value="1"/>
</dbReference>
<evidence type="ECO:0000256" key="1">
    <source>
        <dbReference type="ARBA" id="ARBA00022723"/>
    </source>
</evidence>
<dbReference type="PRINTS" id="PR00618">
    <property type="entry name" value="DKSAZNFINGER"/>
</dbReference>
<reference evidence="6" key="1">
    <citation type="submission" date="2022-08" db="EMBL/GenBank/DDBJ databases">
        <title>Genome Sequence of the sulphate-reducing bacterium, Pseudodesulfovibrio portus JCM14722.</title>
        <authorList>
            <person name="Kondo R."/>
            <person name="Kataoka T."/>
        </authorList>
    </citation>
    <scope>NUCLEOTIDE SEQUENCE</scope>
    <source>
        <strain evidence="6">JCM 14722</strain>
    </source>
</reference>
<dbReference type="InterPro" id="IPR037187">
    <property type="entry name" value="DnaK_N"/>
</dbReference>
<feature type="zinc finger region" description="dksA C4-type" evidence="4">
    <location>
        <begin position="79"/>
        <end position="103"/>
    </location>
</feature>
<evidence type="ECO:0000256" key="2">
    <source>
        <dbReference type="ARBA" id="ARBA00022771"/>
    </source>
</evidence>
<evidence type="ECO:0000313" key="6">
    <source>
        <dbReference type="EMBL" id="BDQ34392.1"/>
    </source>
</evidence>
<dbReference type="InterPro" id="IPR020458">
    <property type="entry name" value="Znf_DskA_TraR_CS"/>
</dbReference>
<protein>
    <recommendedName>
        <fullName evidence="5">Zinc finger DksA/TraR C4-type domain-containing protein</fullName>
    </recommendedName>
</protein>
<accession>A0ABN6RTG1</accession>
<dbReference type="Proteomes" id="UP001061361">
    <property type="component" value="Chromosome"/>
</dbReference>
<dbReference type="Gene3D" id="1.20.120.910">
    <property type="entry name" value="DksA, coiled-coil domain"/>
    <property type="match status" value="1"/>
</dbReference>
<keyword evidence="2" id="KW-0863">Zinc-finger</keyword>
<evidence type="ECO:0000256" key="4">
    <source>
        <dbReference type="PROSITE-ProRule" id="PRU00510"/>
    </source>
</evidence>
<organism evidence="6 7">
    <name type="scientific">Pseudodesulfovibrio portus</name>
    <dbReference type="NCBI Taxonomy" id="231439"/>
    <lineage>
        <taxon>Bacteria</taxon>
        <taxon>Pseudomonadati</taxon>
        <taxon>Thermodesulfobacteriota</taxon>
        <taxon>Desulfovibrionia</taxon>
        <taxon>Desulfovibrionales</taxon>
        <taxon>Desulfovibrionaceae</taxon>
    </lineage>
</organism>
<keyword evidence="7" id="KW-1185">Reference proteome</keyword>